<dbReference type="PANTHER" id="PTHR19879">
    <property type="entry name" value="TRANSCRIPTION INITIATION FACTOR TFIID"/>
    <property type="match status" value="1"/>
</dbReference>
<name>A0ABZ0IX20_9BACT</name>
<evidence type="ECO:0000256" key="4">
    <source>
        <dbReference type="SAM" id="SignalP"/>
    </source>
</evidence>
<feature type="repeat" description="WD" evidence="3">
    <location>
        <begin position="118"/>
        <end position="152"/>
    </location>
</feature>
<accession>A0ABZ0IX20</accession>
<dbReference type="EMBL" id="CP136051">
    <property type="protein sequence ID" value="WOK09615.1"/>
    <property type="molecule type" value="Genomic_DNA"/>
</dbReference>
<feature type="domain" description="Peptidase C14 caspase" evidence="5">
    <location>
        <begin position="827"/>
        <end position="1046"/>
    </location>
</feature>
<feature type="repeat" description="WD" evidence="3">
    <location>
        <begin position="436"/>
        <end position="477"/>
    </location>
</feature>
<feature type="repeat" description="WD" evidence="3">
    <location>
        <begin position="394"/>
        <end position="435"/>
    </location>
</feature>
<keyword evidence="7" id="KW-1185">Reference proteome</keyword>
<dbReference type="InterPro" id="IPR001680">
    <property type="entry name" value="WD40_rpt"/>
</dbReference>
<dbReference type="PROSITE" id="PS00678">
    <property type="entry name" value="WD_REPEATS_1"/>
    <property type="match status" value="4"/>
</dbReference>
<feature type="chain" id="PRO_5045898678" evidence="4">
    <location>
        <begin position="20"/>
        <end position="1075"/>
    </location>
</feature>
<evidence type="ECO:0000256" key="2">
    <source>
        <dbReference type="ARBA" id="ARBA00022737"/>
    </source>
</evidence>
<dbReference type="PRINTS" id="PR00320">
    <property type="entry name" value="GPROTEINBRPT"/>
</dbReference>
<dbReference type="Gene3D" id="2.130.10.10">
    <property type="entry name" value="YVTN repeat-like/Quinoprotein amine dehydrogenase"/>
    <property type="match status" value="4"/>
</dbReference>
<keyword evidence="2" id="KW-0677">Repeat</keyword>
<dbReference type="Proteomes" id="UP001302349">
    <property type="component" value="Chromosome"/>
</dbReference>
<gene>
    <name evidence="6" type="ORF">RT717_13295</name>
</gene>
<dbReference type="PANTHER" id="PTHR19879:SF9">
    <property type="entry name" value="TRANSCRIPTION INITIATION FACTOR TFIID SUBUNIT 5"/>
    <property type="match status" value="1"/>
</dbReference>
<feature type="repeat" description="WD" evidence="3">
    <location>
        <begin position="562"/>
        <end position="603"/>
    </location>
</feature>
<reference evidence="6 7" key="1">
    <citation type="journal article" date="2023" name="Microbiol. Resour. Announc.">
        <title>Complete Genome Sequence of Imperialibacter roseus strain P4T.</title>
        <authorList>
            <person name="Tizabi D.R."/>
            <person name="Bachvaroff T."/>
            <person name="Hill R.T."/>
        </authorList>
    </citation>
    <scope>NUCLEOTIDE SEQUENCE [LARGE SCALE GENOMIC DNA]</scope>
    <source>
        <strain evidence="6 7">P4T</strain>
    </source>
</reference>
<evidence type="ECO:0000313" key="7">
    <source>
        <dbReference type="Proteomes" id="UP001302349"/>
    </source>
</evidence>
<dbReference type="InterPro" id="IPR036322">
    <property type="entry name" value="WD40_repeat_dom_sf"/>
</dbReference>
<sequence>MKHFLASSLLFFQFFAAIAQNLQTVIQQGHELAVLSVAQSPDSSLVATGSRDKTAKLWEVSTGREVRSFLGHTGSVNCIDFSADGQYMITSSGDKTARIWEVATGKSSFTTPVEAKYLTAVAFSHDAKYFFTGGYPNEAHLWDLETKKIVQSFRVNADQGLGYGINVAFSKDGKWLAIGEDNRTANVYSTATWEKVYMFDQAEGWCGGCATWVAFSADSKTLLVASNKTVVRKYKLSNGDLIQTYGDEVEELSGVGFSKNGNEIWVATKSSVIIWENQSGKLVKEITPETETEINEATLAANGSLLLACDNNTAYQLNIKTDQIQTTLTGLLNQRDKGGITYDPNSYWDSYIAKYIRFKNELMLSKDGTELIKGKFGTKVKRWNIASGKTVMEYKGHEKAALCYDLTDNGLTMATGGGDGRIILWNVATGDTLRIIKAHREPIFDVKFSNDEKHLISASWDATIKIYDIATGERVNYYDFQSNSVYNLLFHPTDLYVFVARLDNSLAMIELDTHLPVRTFVGHTDIVSSMKLSPNQKELLTTSWDGSIRIWDIATGLMTKKLTGHVGPVHKAIFSPDGNLVYSAGADRVIRVWDYNTSLQAKTFEGHTAEVTSLLLGNDNKMLISHALDGTTKFWDLASGKEFFEHIHFGANEWMVKNPEGYFNGTDEARKHIHFVDKTTTYSVDQFFEEFYRPDLLPQIFSNRGGSGNLKNIQTKLLKSPPPTVKIAALPADDATKAEVYVKMIDNGGGVSELRLFHNGKRMSLNTQGLSYPSGKDRSTTYRHTVDLIGGANTFEARAANNDNIESAVSNVEVVADHSSKSATCHILAVGINKYQNPKMTLNYARPDAESFSSMIDDNGTSLFKEIKLHTLFDDQASKENIIKKLDELSAVVHPEDVFIFYYAGHGSMVDNSFYFIPTESLRLYDVSSLKKNAIEASELQEHLKSIHALKQLIVMDACQSGASIELLATRGAAEEKAIAQLSRSAGIHVMASAGSEQFATEFAELGHGLFTYLLITGLQGAADGAPKDGKVTIYELKSFLDDQVPELTQKLKGTPQYPYTFSRGQDFPLVIRKE</sequence>
<evidence type="ECO:0000313" key="6">
    <source>
        <dbReference type="EMBL" id="WOK09615.1"/>
    </source>
</evidence>
<dbReference type="Pfam" id="PF00656">
    <property type="entry name" value="Peptidase_C14"/>
    <property type="match status" value="1"/>
</dbReference>
<keyword evidence="4" id="KW-0732">Signal</keyword>
<proteinExistence type="predicted"/>
<evidence type="ECO:0000256" key="3">
    <source>
        <dbReference type="PROSITE-ProRule" id="PRU00221"/>
    </source>
</evidence>
<dbReference type="RefSeq" id="WP_317492228.1">
    <property type="nucleotide sequence ID" value="NZ_CP136051.1"/>
</dbReference>
<dbReference type="SUPFAM" id="SSF50978">
    <property type="entry name" value="WD40 repeat-like"/>
    <property type="match status" value="2"/>
</dbReference>
<evidence type="ECO:0000259" key="5">
    <source>
        <dbReference type="Pfam" id="PF00656"/>
    </source>
</evidence>
<evidence type="ECO:0000256" key="1">
    <source>
        <dbReference type="ARBA" id="ARBA00022574"/>
    </source>
</evidence>
<feature type="repeat" description="WD" evidence="3">
    <location>
        <begin position="604"/>
        <end position="645"/>
    </location>
</feature>
<dbReference type="PROSITE" id="PS50294">
    <property type="entry name" value="WD_REPEATS_REGION"/>
    <property type="match status" value="7"/>
</dbReference>
<dbReference type="InterPro" id="IPR019775">
    <property type="entry name" value="WD40_repeat_CS"/>
</dbReference>
<dbReference type="InterPro" id="IPR015943">
    <property type="entry name" value="WD40/YVTN_repeat-like_dom_sf"/>
</dbReference>
<dbReference type="InterPro" id="IPR011600">
    <property type="entry name" value="Pept_C14_caspase"/>
</dbReference>
<dbReference type="SUPFAM" id="SSF52129">
    <property type="entry name" value="Caspase-like"/>
    <property type="match status" value="1"/>
</dbReference>
<dbReference type="Gene3D" id="3.40.50.1460">
    <property type="match status" value="1"/>
</dbReference>
<feature type="repeat" description="WD" evidence="3">
    <location>
        <begin position="520"/>
        <end position="561"/>
    </location>
</feature>
<protein>
    <submittedName>
        <fullName evidence="6">Caspase family protein</fullName>
    </submittedName>
</protein>
<keyword evidence="1 3" id="KW-0853">WD repeat</keyword>
<feature type="signal peptide" evidence="4">
    <location>
        <begin position="1"/>
        <end position="19"/>
    </location>
</feature>
<dbReference type="InterPro" id="IPR020472">
    <property type="entry name" value="WD40_PAC1"/>
</dbReference>
<dbReference type="SMART" id="SM00320">
    <property type="entry name" value="WD40"/>
    <property type="match status" value="12"/>
</dbReference>
<dbReference type="PROSITE" id="PS50082">
    <property type="entry name" value="WD_REPEATS_2"/>
    <property type="match status" value="8"/>
</dbReference>
<feature type="repeat" description="WD" evidence="3">
    <location>
        <begin position="69"/>
        <end position="110"/>
    </location>
</feature>
<dbReference type="CDD" id="cd00200">
    <property type="entry name" value="WD40"/>
    <property type="match status" value="2"/>
</dbReference>
<organism evidence="6 7">
    <name type="scientific">Imperialibacter roseus</name>
    <dbReference type="NCBI Taxonomy" id="1324217"/>
    <lineage>
        <taxon>Bacteria</taxon>
        <taxon>Pseudomonadati</taxon>
        <taxon>Bacteroidota</taxon>
        <taxon>Cytophagia</taxon>
        <taxon>Cytophagales</taxon>
        <taxon>Flammeovirgaceae</taxon>
        <taxon>Imperialibacter</taxon>
    </lineage>
</organism>
<feature type="repeat" description="WD" evidence="3">
    <location>
        <begin position="27"/>
        <end position="68"/>
    </location>
</feature>
<dbReference type="Pfam" id="PF00400">
    <property type="entry name" value="WD40"/>
    <property type="match status" value="7"/>
</dbReference>
<dbReference type="InterPro" id="IPR029030">
    <property type="entry name" value="Caspase-like_dom_sf"/>
</dbReference>